<dbReference type="eggNOG" id="ENOG5033YBK">
    <property type="taxonomic scope" value="Bacteria"/>
</dbReference>
<proteinExistence type="predicted"/>
<organism evidence="2 3">
    <name type="scientific">Magnetospirillum fulvum MGU-K5</name>
    <dbReference type="NCBI Taxonomy" id="1316936"/>
    <lineage>
        <taxon>Bacteria</taxon>
        <taxon>Pseudomonadati</taxon>
        <taxon>Pseudomonadota</taxon>
        <taxon>Alphaproteobacteria</taxon>
        <taxon>Rhodospirillales</taxon>
        <taxon>Rhodospirillaceae</taxon>
        <taxon>Magnetospirillum</taxon>
    </lineage>
</organism>
<dbReference type="AlphaFoldDB" id="S9SAF4"/>
<dbReference type="RefSeq" id="WP_021132296.1">
    <property type="nucleotide sequence ID" value="NZ_AQPH01000033.1"/>
</dbReference>
<gene>
    <name evidence="2" type="ORF">K678_09843</name>
</gene>
<feature type="signal peptide" evidence="1">
    <location>
        <begin position="1"/>
        <end position="25"/>
    </location>
</feature>
<evidence type="ECO:0000313" key="2">
    <source>
        <dbReference type="EMBL" id="EPY01674.1"/>
    </source>
</evidence>
<comment type="caution">
    <text evidence="2">The sequence shown here is derived from an EMBL/GenBank/DDBJ whole genome shotgun (WGS) entry which is preliminary data.</text>
</comment>
<feature type="chain" id="PRO_5004556403" description="Secreted protein" evidence="1">
    <location>
        <begin position="26"/>
        <end position="160"/>
    </location>
</feature>
<dbReference type="OrthoDB" id="7358299at2"/>
<evidence type="ECO:0008006" key="4">
    <source>
        <dbReference type="Google" id="ProtNLM"/>
    </source>
</evidence>
<keyword evidence="1" id="KW-0732">Signal</keyword>
<accession>S9SAF4</accession>
<evidence type="ECO:0000256" key="1">
    <source>
        <dbReference type="SAM" id="SignalP"/>
    </source>
</evidence>
<dbReference type="EMBL" id="AQPH01000033">
    <property type="protein sequence ID" value="EPY01674.1"/>
    <property type="molecule type" value="Genomic_DNA"/>
</dbReference>
<reference evidence="2 3" key="1">
    <citation type="submission" date="2013-04" db="EMBL/GenBank/DDBJ databases">
        <authorList>
            <person name="Kuznetsov B."/>
            <person name="Ivanovsky R."/>
        </authorList>
    </citation>
    <scope>NUCLEOTIDE SEQUENCE [LARGE SCALE GENOMIC DNA]</scope>
    <source>
        <strain evidence="2 3">MGU-K5</strain>
    </source>
</reference>
<dbReference type="PROSITE" id="PS51257">
    <property type="entry name" value="PROKAR_LIPOPROTEIN"/>
    <property type="match status" value="1"/>
</dbReference>
<evidence type="ECO:0000313" key="3">
    <source>
        <dbReference type="Proteomes" id="UP000015350"/>
    </source>
</evidence>
<sequence>MTALPLRALPLAPLALVLASGLLVASCAPVASTPQLVQSNTPTVTYRYTADQELVQANQSAASYCNQYQATPRTKTFSTETDGSKIVVFECVRVAAAPPPPVPAPYNPNLVYSVRSDQELLDASRNAQSYCLSNGAQQVSSTISTNPNGIRTVTFQCLPR</sequence>
<protein>
    <recommendedName>
        <fullName evidence="4">Secreted protein</fullName>
    </recommendedName>
</protein>
<dbReference type="Proteomes" id="UP000015350">
    <property type="component" value="Unassembled WGS sequence"/>
</dbReference>
<name>S9SAF4_MAGFU</name>